<gene>
    <name evidence="1" type="ORF">UFOVP1590_20</name>
</gene>
<organism evidence="1">
    <name type="scientific">uncultured Caudovirales phage</name>
    <dbReference type="NCBI Taxonomy" id="2100421"/>
    <lineage>
        <taxon>Viruses</taxon>
        <taxon>Duplodnaviria</taxon>
        <taxon>Heunggongvirae</taxon>
        <taxon>Uroviricota</taxon>
        <taxon>Caudoviricetes</taxon>
        <taxon>Peduoviridae</taxon>
        <taxon>Maltschvirus</taxon>
        <taxon>Maltschvirus maltsch</taxon>
    </lineage>
</organism>
<protein>
    <submittedName>
        <fullName evidence="1">Uncharacterized protein</fullName>
    </submittedName>
</protein>
<evidence type="ECO:0000313" key="1">
    <source>
        <dbReference type="EMBL" id="CAB4216961.1"/>
    </source>
</evidence>
<sequence>MANSLDIQITEEGPRNAVVKLTGILDTSNIIETPAIALNDFQSNEGERLVLNGFRIDLIEYSIGPGIEVLLEWSSLQPEQIFPLSGRGRISATNYGGFSPNKTLPGYNGDINLRTRNFVPGVDGQGNALVQNFTIILELVKLYRS</sequence>
<proteinExistence type="predicted"/>
<accession>A0A6J5SQR3</accession>
<dbReference type="EMBL" id="LR797443">
    <property type="protein sequence ID" value="CAB4216961.1"/>
    <property type="molecule type" value="Genomic_DNA"/>
</dbReference>
<name>A0A6J5SQR3_9CAUD</name>
<reference evidence="1" key="1">
    <citation type="submission" date="2020-05" db="EMBL/GenBank/DDBJ databases">
        <authorList>
            <person name="Chiriac C."/>
            <person name="Salcher M."/>
            <person name="Ghai R."/>
            <person name="Kavagutti S V."/>
        </authorList>
    </citation>
    <scope>NUCLEOTIDE SEQUENCE</scope>
</reference>